<dbReference type="Proteomes" id="UP000003835">
    <property type="component" value="Unassembled WGS sequence"/>
</dbReference>
<protein>
    <submittedName>
        <fullName evidence="1">Uncharacterized protein</fullName>
    </submittedName>
</protein>
<keyword evidence="2" id="KW-1185">Reference proteome</keyword>
<proteinExistence type="predicted"/>
<evidence type="ECO:0000313" key="2">
    <source>
        <dbReference type="Proteomes" id="UP000003835"/>
    </source>
</evidence>
<dbReference type="EMBL" id="DS989863">
    <property type="protein sequence ID" value="EDX72612.1"/>
    <property type="molecule type" value="Genomic_DNA"/>
</dbReference>
<gene>
    <name evidence="1" type="ORF">MC7420_2520</name>
</gene>
<name>B4VZQ5_9CYAN</name>
<organism evidence="1 2">
    <name type="scientific">Coleofasciculus chthonoplastes PCC 7420</name>
    <dbReference type="NCBI Taxonomy" id="118168"/>
    <lineage>
        <taxon>Bacteria</taxon>
        <taxon>Bacillati</taxon>
        <taxon>Cyanobacteriota</taxon>
        <taxon>Cyanophyceae</taxon>
        <taxon>Coleofasciculales</taxon>
        <taxon>Coleofasciculaceae</taxon>
        <taxon>Coleofasciculus</taxon>
    </lineage>
</organism>
<dbReference type="AlphaFoldDB" id="B4VZQ5"/>
<reference evidence="1 2" key="1">
    <citation type="submission" date="2008-07" db="EMBL/GenBank/DDBJ databases">
        <authorList>
            <person name="Tandeau de Marsac N."/>
            <person name="Ferriera S."/>
            <person name="Johnson J."/>
            <person name="Kravitz S."/>
            <person name="Beeson K."/>
            <person name="Sutton G."/>
            <person name="Rogers Y.-H."/>
            <person name="Friedman R."/>
            <person name="Frazier M."/>
            <person name="Venter J.C."/>
        </authorList>
    </citation>
    <scope>NUCLEOTIDE SEQUENCE [LARGE SCALE GENOMIC DNA]</scope>
    <source>
        <strain evidence="1 2">PCC 7420</strain>
    </source>
</reference>
<accession>B4VZQ5</accession>
<dbReference type="STRING" id="118168.MC7420_2520"/>
<dbReference type="RefSeq" id="WP_006104305.1">
    <property type="nucleotide sequence ID" value="NZ_DS989863.1"/>
</dbReference>
<sequence>MLPLPILPGLWLYSPAWGCYACFHARSHSLPSTSPKRDRTLFLNLITPAYASHLLNRITT</sequence>
<evidence type="ECO:0000313" key="1">
    <source>
        <dbReference type="EMBL" id="EDX72612.1"/>
    </source>
</evidence>
<dbReference type="HOGENOM" id="CLU_2933384_0_0_3"/>